<gene>
    <name evidence="1" type="ORF">Ddye_006550</name>
</gene>
<protein>
    <submittedName>
        <fullName evidence="1">Uncharacterized protein</fullName>
    </submittedName>
</protein>
<feature type="non-terminal residue" evidence="1">
    <location>
        <position position="156"/>
    </location>
</feature>
<accession>A0AAD9XIV6</accession>
<dbReference type="Proteomes" id="UP001280121">
    <property type="component" value="Unassembled WGS sequence"/>
</dbReference>
<comment type="caution">
    <text evidence="1">The sequence shown here is derived from an EMBL/GenBank/DDBJ whole genome shotgun (WGS) entry which is preliminary data.</text>
</comment>
<keyword evidence="2" id="KW-1185">Reference proteome</keyword>
<evidence type="ECO:0000313" key="1">
    <source>
        <dbReference type="EMBL" id="KAK2660017.1"/>
    </source>
</evidence>
<dbReference type="AlphaFoldDB" id="A0AAD9XIV6"/>
<dbReference type="EMBL" id="JANJYI010000002">
    <property type="protein sequence ID" value="KAK2660017.1"/>
    <property type="molecule type" value="Genomic_DNA"/>
</dbReference>
<evidence type="ECO:0000313" key="2">
    <source>
        <dbReference type="Proteomes" id="UP001280121"/>
    </source>
</evidence>
<sequence length="156" mass="18012">MVCAPRSTQSYTSIDLEVQMALHVIPAVAPSKWDTCSDLVDSNWQDSPRTVLDIYHDLMHFGLRMGVQIRLSQLPPLGRYSIDALKLPTVRPWHAWYDDGQDRKQCWTAVMLLNHPFVATIDNQLDQDHEETITLKDCKESSPRNRFSFPDWVENS</sequence>
<organism evidence="1 2">
    <name type="scientific">Dipteronia dyeriana</name>
    <dbReference type="NCBI Taxonomy" id="168575"/>
    <lineage>
        <taxon>Eukaryota</taxon>
        <taxon>Viridiplantae</taxon>
        <taxon>Streptophyta</taxon>
        <taxon>Embryophyta</taxon>
        <taxon>Tracheophyta</taxon>
        <taxon>Spermatophyta</taxon>
        <taxon>Magnoliopsida</taxon>
        <taxon>eudicotyledons</taxon>
        <taxon>Gunneridae</taxon>
        <taxon>Pentapetalae</taxon>
        <taxon>rosids</taxon>
        <taxon>malvids</taxon>
        <taxon>Sapindales</taxon>
        <taxon>Sapindaceae</taxon>
        <taxon>Hippocastanoideae</taxon>
        <taxon>Acereae</taxon>
        <taxon>Dipteronia</taxon>
    </lineage>
</organism>
<proteinExistence type="predicted"/>
<name>A0AAD9XIV6_9ROSI</name>
<reference evidence="1" key="1">
    <citation type="journal article" date="2023" name="Plant J.">
        <title>Genome sequences and population genomics provide insights into the demographic history, inbreeding, and mutation load of two 'living fossil' tree species of Dipteronia.</title>
        <authorList>
            <person name="Feng Y."/>
            <person name="Comes H.P."/>
            <person name="Chen J."/>
            <person name="Zhu S."/>
            <person name="Lu R."/>
            <person name="Zhang X."/>
            <person name="Li P."/>
            <person name="Qiu J."/>
            <person name="Olsen K.M."/>
            <person name="Qiu Y."/>
        </authorList>
    </citation>
    <scope>NUCLEOTIDE SEQUENCE</scope>
    <source>
        <strain evidence="1">KIB01</strain>
    </source>
</reference>